<feature type="active site" description="Cysteine persulfide intermediate" evidence="13">
    <location>
        <position position="306"/>
    </location>
</feature>
<dbReference type="InterPro" id="IPR016454">
    <property type="entry name" value="Cysteine_dSase"/>
</dbReference>
<dbReference type="InterPro" id="IPR015421">
    <property type="entry name" value="PyrdxlP-dep_Trfase_major"/>
</dbReference>
<evidence type="ECO:0000256" key="3">
    <source>
        <dbReference type="ARBA" id="ARBA00006490"/>
    </source>
</evidence>
<dbReference type="GO" id="GO:1990221">
    <property type="term" value="C:L-cysteine desulfurase complex"/>
    <property type="evidence" value="ECO:0007669"/>
    <property type="project" value="UniProtKB-ARBA"/>
</dbReference>
<dbReference type="AlphaFoldDB" id="A0A0S2SPX5"/>
<evidence type="ECO:0000256" key="4">
    <source>
        <dbReference type="ARBA" id="ARBA00012239"/>
    </source>
</evidence>
<evidence type="ECO:0000256" key="9">
    <source>
        <dbReference type="ARBA" id="ARBA00023004"/>
    </source>
</evidence>
<proteinExistence type="inferred from homology"/>
<dbReference type="GO" id="GO:0030170">
    <property type="term" value="F:pyridoxal phosphate binding"/>
    <property type="evidence" value="ECO:0007669"/>
    <property type="project" value="UniProtKB-UniRule"/>
</dbReference>
<dbReference type="EC" id="2.8.1.7" evidence="4 13"/>
<feature type="binding site" evidence="13">
    <location>
        <position position="221"/>
    </location>
    <ligand>
        <name>pyridoxal 5'-phosphate</name>
        <dbReference type="ChEBI" id="CHEBI:597326"/>
    </ligand>
</feature>
<feature type="binding site" description="via persulfide group" evidence="13">
    <location>
        <position position="306"/>
    </location>
    <ligand>
        <name>[2Fe-2S] cluster</name>
        <dbReference type="ChEBI" id="CHEBI:190135"/>
        <note>ligand shared with IscU</note>
    </ligand>
</feature>
<feature type="domain" description="Aminotransferase class V" evidence="15">
    <location>
        <begin position="11"/>
        <end position="346"/>
    </location>
</feature>
<dbReference type="KEGG" id="asr:WL1483_4347"/>
<feature type="binding site" evidence="13">
    <location>
        <begin position="53"/>
        <end position="54"/>
    </location>
    <ligand>
        <name>pyridoxal 5'-phosphate</name>
        <dbReference type="ChEBI" id="CHEBI:597326"/>
    </ligand>
</feature>
<comment type="function">
    <text evidence="13">Master enzyme that delivers sulfur to a number of partners involved in Fe-S cluster assembly, tRNA modification or cofactor biosynthesis. Catalyzes the removal of elemental sulfur atoms from cysteine to produce alanine. Functions as a sulfur delivery protein for Fe-S cluster synthesis onto IscU, an Fe-S scaffold assembly protein, as well as other S acceptor proteins.</text>
</comment>
<comment type="pathway">
    <text evidence="2 13">Cofactor biosynthesis; iron-sulfur cluster biosynthesis.</text>
</comment>
<dbReference type="PANTHER" id="PTHR11601">
    <property type="entry name" value="CYSTEINE DESULFURYLASE FAMILY MEMBER"/>
    <property type="match status" value="1"/>
</dbReference>
<dbReference type="UniPathway" id="UPA00266"/>
<dbReference type="PANTHER" id="PTHR11601:SF34">
    <property type="entry name" value="CYSTEINE DESULFURASE"/>
    <property type="match status" value="1"/>
</dbReference>
<dbReference type="SUPFAM" id="SSF53383">
    <property type="entry name" value="PLP-dependent transferases"/>
    <property type="match status" value="1"/>
</dbReference>
<evidence type="ECO:0000256" key="7">
    <source>
        <dbReference type="ARBA" id="ARBA00022723"/>
    </source>
</evidence>
<sequence>MMQCLTMDGLFGNPASRSHRFGWQAEEAVDLARNQVAELIGADPREIVFTSGATESDNLAIKGVAHFYAGKGKHIITSKTEHKAVLDTCRQLEREGFEVTYLEPMPNGLFTLEMIENAMRDDTILVSMMHVNNEIGVIQDIQGIGELCRARKVLLHVDAAQSVGKVEIDVEAMKIDLLSLSAHKIYGPKGIGALYVRRKPRVRIEAQMHGGGHERGMRSGTLATHQIVGMGEAFRIAREEMATEEARIRALRDRLWNGIKDMEEVYVNGDMEHRVPGNLNVSFAYVEGESLIMALKDLAVSSGSACTSASLEPSYVLRALGMNDELAHSSIRFTIGRFTTEEEIDYAVELIRNSIGRLREMSPLWEMFKDGVDLNTVEWAHH</sequence>
<comment type="catalytic activity">
    <reaction evidence="11 13">
        <text>(sulfur carrier)-H + L-cysteine = (sulfur carrier)-SH + L-alanine</text>
        <dbReference type="Rhea" id="RHEA:43892"/>
        <dbReference type="Rhea" id="RHEA-COMP:14737"/>
        <dbReference type="Rhea" id="RHEA-COMP:14739"/>
        <dbReference type="ChEBI" id="CHEBI:29917"/>
        <dbReference type="ChEBI" id="CHEBI:35235"/>
        <dbReference type="ChEBI" id="CHEBI:57972"/>
        <dbReference type="ChEBI" id="CHEBI:64428"/>
        <dbReference type="EC" id="2.8.1.7"/>
    </reaction>
</comment>
<feature type="binding site" evidence="13">
    <location>
        <begin position="181"/>
        <end position="183"/>
    </location>
    <ligand>
        <name>pyridoxal 5'-phosphate</name>
        <dbReference type="ChEBI" id="CHEBI:597326"/>
    </ligand>
</feature>
<dbReference type="InterPro" id="IPR015422">
    <property type="entry name" value="PyrdxlP-dep_Trfase_small"/>
</dbReference>
<gene>
    <name evidence="13 16" type="primary">iscS</name>
    <name evidence="16" type="ORF">WL1483_4347</name>
</gene>
<feature type="modified residue" description="N6-(pyridoxal phosphate)lysine" evidence="13">
    <location>
        <position position="184"/>
    </location>
</feature>
<dbReference type="Pfam" id="PF00266">
    <property type="entry name" value="Aminotran_5"/>
    <property type="match status" value="1"/>
</dbReference>
<dbReference type="GO" id="GO:0046872">
    <property type="term" value="F:metal ion binding"/>
    <property type="evidence" value="ECO:0007669"/>
    <property type="project" value="UniProtKB-KW"/>
</dbReference>
<evidence type="ECO:0000313" key="16">
    <source>
        <dbReference type="EMBL" id="ALP43766.1"/>
    </source>
</evidence>
<comment type="subcellular location">
    <subcellularLocation>
        <location evidence="13">Cytoplasm</location>
    </subcellularLocation>
</comment>
<reference evidence="17" key="1">
    <citation type="submission" date="2015-10" db="EMBL/GenBank/DDBJ databases">
        <title>Complete Genome Sequence of Aeromonas schubertii strain WL1483.</title>
        <authorList>
            <person name="Liu L."/>
        </authorList>
    </citation>
    <scope>NUCLEOTIDE SEQUENCE [LARGE SCALE GENOMIC DNA]</scope>
    <source>
        <strain evidence="17">WL1483</strain>
    </source>
</reference>
<dbReference type="GO" id="GO:0051537">
    <property type="term" value="F:2 iron, 2 sulfur cluster binding"/>
    <property type="evidence" value="ECO:0007669"/>
    <property type="project" value="UniProtKB-UniRule"/>
</dbReference>
<dbReference type="HAMAP" id="MF_00331">
    <property type="entry name" value="Cys_desulf_IscS"/>
    <property type="match status" value="1"/>
</dbReference>
<comment type="subunit">
    <text evidence="13">Homodimer. Forms a heterotetramer with IscU, interacts with other sulfur acceptors.</text>
</comment>
<keyword evidence="6 13" id="KW-0001">2Fe-2S</keyword>
<evidence type="ECO:0000256" key="14">
    <source>
        <dbReference type="RuleBase" id="RU004504"/>
    </source>
</evidence>
<dbReference type="FunFam" id="3.90.1150.10:FF:000002">
    <property type="entry name" value="Cysteine desulfurase IscS"/>
    <property type="match status" value="1"/>
</dbReference>
<evidence type="ECO:0000256" key="10">
    <source>
        <dbReference type="ARBA" id="ARBA00023014"/>
    </source>
</evidence>
<dbReference type="Gene3D" id="3.90.1150.10">
    <property type="entry name" value="Aspartate Aminotransferase, domain 1"/>
    <property type="match status" value="1"/>
</dbReference>
<evidence type="ECO:0000256" key="5">
    <source>
        <dbReference type="ARBA" id="ARBA00022679"/>
    </source>
</evidence>
<dbReference type="PIRSF" id="PIRSF005572">
    <property type="entry name" value="NifS"/>
    <property type="match status" value="1"/>
</dbReference>
<reference evidence="16 17" key="2">
    <citation type="journal article" date="2016" name="Genome Announc.">
        <title>Complete Genome Sequence of the Highly Virulent Aeromonas schubertii Strain WL1483, Isolated from Diseased Snakehead Fish (Channa argus) in China.</title>
        <authorList>
            <person name="Liu L."/>
            <person name="Li N."/>
            <person name="Zhang D."/>
            <person name="Fu X."/>
            <person name="Shi C."/>
            <person name="Lin Q."/>
            <person name="Hao G."/>
        </authorList>
    </citation>
    <scope>NUCLEOTIDE SEQUENCE [LARGE SCALE GENOMIC DNA]</scope>
    <source>
        <strain evidence="16 17">WL1483</strain>
    </source>
</reference>
<dbReference type="Proteomes" id="UP000058114">
    <property type="component" value="Chromosome"/>
</dbReference>
<dbReference type="PROSITE" id="PS00595">
    <property type="entry name" value="AA_TRANSFER_CLASS_5"/>
    <property type="match status" value="1"/>
</dbReference>
<evidence type="ECO:0000256" key="8">
    <source>
        <dbReference type="ARBA" id="ARBA00022898"/>
    </source>
</evidence>
<evidence type="ECO:0000256" key="13">
    <source>
        <dbReference type="HAMAP-Rule" id="MF_00331"/>
    </source>
</evidence>
<keyword evidence="13" id="KW-0963">Cytoplasm</keyword>
<comment type="similarity">
    <text evidence="3 13">Belongs to the class-V pyridoxal-phosphate-dependent aminotransferase family. NifS/IscS subfamily.</text>
</comment>
<evidence type="ECO:0000313" key="17">
    <source>
        <dbReference type="Proteomes" id="UP000058114"/>
    </source>
</evidence>
<accession>A0A0S2SPX5</accession>
<dbReference type="NCBIfam" id="NF010611">
    <property type="entry name" value="PRK14012.1"/>
    <property type="match status" value="1"/>
</dbReference>
<keyword evidence="5 13" id="KW-0808">Transferase</keyword>
<name>A0A0S2SPX5_9GAMM</name>
<comment type="cofactor">
    <cofactor evidence="1 13 14">
        <name>pyridoxal 5'-phosphate</name>
        <dbReference type="ChEBI" id="CHEBI:597326"/>
    </cofactor>
</comment>
<feature type="binding site" evidence="13">
    <location>
        <position position="161"/>
    </location>
    <ligand>
        <name>pyridoxal 5'-phosphate</name>
        <dbReference type="ChEBI" id="CHEBI:597326"/>
    </ligand>
</feature>
<organism evidence="16 17">
    <name type="scientific">Aeromonas schubertii</name>
    <dbReference type="NCBI Taxonomy" id="652"/>
    <lineage>
        <taxon>Bacteria</taxon>
        <taxon>Pseudomonadati</taxon>
        <taxon>Pseudomonadota</taxon>
        <taxon>Gammaproteobacteria</taxon>
        <taxon>Aeromonadales</taxon>
        <taxon>Aeromonadaceae</taxon>
        <taxon>Aeromonas</taxon>
    </lineage>
</organism>
<evidence type="ECO:0000256" key="11">
    <source>
        <dbReference type="ARBA" id="ARBA00050776"/>
    </source>
</evidence>
<dbReference type="NCBIfam" id="TIGR02006">
    <property type="entry name" value="IscS"/>
    <property type="match status" value="1"/>
</dbReference>
<evidence type="ECO:0000259" key="15">
    <source>
        <dbReference type="Pfam" id="PF00266"/>
    </source>
</evidence>
<dbReference type="PATRIC" id="fig|652.5.peg.1182"/>
<keyword evidence="8 13" id="KW-0663">Pyridoxal phosphate</keyword>
<dbReference type="GO" id="GO:0044571">
    <property type="term" value="P:[2Fe-2S] cluster assembly"/>
    <property type="evidence" value="ECO:0007669"/>
    <property type="project" value="UniProtKB-UniRule"/>
</dbReference>
<evidence type="ECO:0000256" key="6">
    <source>
        <dbReference type="ARBA" id="ARBA00022714"/>
    </source>
</evidence>
<keyword evidence="10 13" id="KW-0411">Iron-sulfur</keyword>
<dbReference type="InterPro" id="IPR020578">
    <property type="entry name" value="Aminotrans_V_PyrdxlP_BS"/>
</dbReference>
<evidence type="ECO:0000256" key="2">
    <source>
        <dbReference type="ARBA" id="ARBA00005151"/>
    </source>
</evidence>
<dbReference type="InterPro" id="IPR010240">
    <property type="entry name" value="Cys_deSase_IscS"/>
</dbReference>
<dbReference type="InterPro" id="IPR015424">
    <property type="entry name" value="PyrdxlP-dep_Trfase"/>
</dbReference>
<evidence type="ECO:0000256" key="1">
    <source>
        <dbReference type="ARBA" id="ARBA00001933"/>
    </source>
</evidence>
<dbReference type="GO" id="GO:0031071">
    <property type="term" value="F:cysteine desulfurase activity"/>
    <property type="evidence" value="ECO:0007669"/>
    <property type="project" value="UniProtKB-UniRule"/>
</dbReference>
<dbReference type="FunFam" id="3.40.640.10:FF:000003">
    <property type="entry name" value="Cysteine desulfurase IscS"/>
    <property type="match status" value="1"/>
</dbReference>
<dbReference type="InterPro" id="IPR000192">
    <property type="entry name" value="Aminotrans_V_dom"/>
</dbReference>
<dbReference type="Gene3D" id="3.40.640.10">
    <property type="entry name" value="Type I PLP-dependent aspartate aminotransferase-like (Major domain)"/>
    <property type="match status" value="1"/>
</dbReference>
<keyword evidence="9 13" id="KW-0408">Iron</keyword>
<protein>
    <recommendedName>
        <fullName evidence="12 13">Cysteine desulfurase IscS</fullName>
        <ecNumber evidence="4 13">2.8.1.7</ecNumber>
    </recommendedName>
</protein>
<evidence type="ECO:0000256" key="12">
    <source>
        <dbReference type="ARBA" id="ARBA00072125"/>
    </source>
</evidence>
<dbReference type="EMBL" id="CP013067">
    <property type="protein sequence ID" value="ALP43766.1"/>
    <property type="molecule type" value="Genomic_DNA"/>
</dbReference>
<keyword evidence="7 13" id="KW-0479">Metal-binding</keyword>
<feature type="binding site" evidence="13">
    <location>
        <position position="133"/>
    </location>
    <ligand>
        <name>pyridoxal 5'-phosphate</name>
        <dbReference type="ChEBI" id="CHEBI:597326"/>
    </ligand>
</feature>